<dbReference type="EMBL" id="MNPL01006094">
    <property type="protein sequence ID" value="OQR75615.1"/>
    <property type="molecule type" value="Genomic_DNA"/>
</dbReference>
<accession>A0A1V9XQ53</accession>
<reference evidence="2 3" key="1">
    <citation type="journal article" date="2017" name="Gigascience">
        <title>Draft genome of the honey bee ectoparasitic mite, Tropilaelaps mercedesae, is shaped by the parasitic life history.</title>
        <authorList>
            <person name="Dong X."/>
            <person name="Armstrong S.D."/>
            <person name="Xia D."/>
            <person name="Makepeace B.L."/>
            <person name="Darby A.C."/>
            <person name="Kadowaki T."/>
        </authorList>
    </citation>
    <scope>NUCLEOTIDE SEQUENCE [LARGE SCALE GENOMIC DNA]</scope>
    <source>
        <strain evidence="2">Wuxi-XJTLU</strain>
    </source>
</reference>
<keyword evidence="3" id="KW-1185">Reference proteome</keyword>
<feature type="region of interest" description="Disordered" evidence="1">
    <location>
        <begin position="1"/>
        <end position="33"/>
    </location>
</feature>
<sequence length="33" mass="3400">MVVAVDMTTETAEISVGRGAGSRGPRQPQAQQA</sequence>
<evidence type="ECO:0000313" key="3">
    <source>
        <dbReference type="Proteomes" id="UP000192247"/>
    </source>
</evidence>
<dbReference type="Proteomes" id="UP000192247">
    <property type="component" value="Unassembled WGS sequence"/>
</dbReference>
<organism evidence="2 3">
    <name type="scientific">Tropilaelaps mercedesae</name>
    <dbReference type="NCBI Taxonomy" id="418985"/>
    <lineage>
        <taxon>Eukaryota</taxon>
        <taxon>Metazoa</taxon>
        <taxon>Ecdysozoa</taxon>
        <taxon>Arthropoda</taxon>
        <taxon>Chelicerata</taxon>
        <taxon>Arachnida</taxon>
        <taxon>Acari</taxon>
        <taxon>Parasitiformes</taxon>
        <taxon>Mesostigmata</taxon>
        <taxon>Gamasina</taxon>
        <taxon>Dermanyssoidea</taxon>
        <taxon>Laelapidae</taxon>
        <taxon>Tropilaelaps</taxon>
    </lineage>
</organism>
<name>A0A1V9XQ53_9ACAR</name>
<dbReference type="InParanoid" id="A0A1V9XQ53"/>
<protein>
    <submittedName>
        <fullName evidence="2">Uncharacterized protein</fullName>
    </submittedName>
</protein>
<proteinExistence type="predicted"/>
<evidence type="ECO:0000313" key="2">
    <source>
        <dbReference type="EMBL" id="OQR75615.1"/>
    </source>
</evidence>
<dbReference type="AlphaFoldDB" id="A0A1V9XQ53"/>
<gene>
    <name evidence="2" type="ORF">BIW11_03230</name>
</gene>
<evidence type="ECO:0000256" key="1">
    <source>
        <dbReference type="SAM" id="MobiDB-lite"/>
    </source>
</evidence>
<comment type="caution">
    <text evidence="2">The sequence shown here is derived from an EMBL/GenBank/DDBJ whole genome shotgun (WGS) entry which is preliminary data.</text>
</comment>